<evidence type="ECO:0000313" key="3">
    <source>
        <dbReference type="Proteomes" id="UP000005392"/>
    </source>
</evidence>
<accession>F9EL34</accession>
<reference evidence="2 3" key="1">
    <citation type="submission" date="2011-05" db="EMBL/GenBank/DDBJ databases">
        <authorList>
            <person name="Muzny D."/>
            <person name="Qin X."/>
            <person name="Deng J."/>
            <person name="Jiang H."/>
            <person name="Liu Y."/>
            <person name="Qu J."/>
            <person name="Song X.-Z."/>
            <person name="Zhang L."/>
            <person name="Thornton R."/>
            <person name="Coyle M."/>
            <person name="Francisco L."/>
            <person name="Jackson L."/>
            <person name="Javaid M."/>
            <person name="Korchina V."/>
            <person name="Kovar C."/>
            <person name="Mata R."/>
            <person name="Mathew T."/>
            <person name="Ngo R."/>
            <person name="Nguyen L."/>
            <person name="Nguyen N."/>
            <person name="Okwuonu G."/>
            <person name="Ongeri F."/>
            <person name="Pham C."/>
            <person name="Simmons D."/>
            <person name="Wilczek-Boney K."/>
            <person name="Hale W."/>
            <person name="Jakkamsetti A."/>
            <person name="Pham P."/>
            <person name="Ruth R."/>
            <person name="San Lucas F."/>
            <person name="Warren J."/>
            <person name="Zhang J."/>
            <person name="Zhao Z."/>
            <person name="Zhou C."/>
            <person name="Zhu D."/>
            <person name="Lee S."/>
            <person name="Bess C."/>
            <person name="Blankenburg K."/>
            <person name="Forbes L."/>
            <person name="Fu Q."/>
            <person name="Gubbala S."/>
            <person name="Hirani K."/>
            <person name="Jayaseelan J.C."/>
            <person name="Lara F."/>
            <person name="Munidasa M."/>
            <person name="Palculict T."/>
            <person name="Patil S."/>
            <person name="Pu L.-L."/>
            <person name="Saada N."/>
            <person name="Tang L."/>
            <person name="Weissenberger G."/>
            <person name="Zhu Y."/>
            <person name="Hemphill L."/>
            <person name="Shang Y."/>
            <person name="Youmans B."/>
            <person name="Ayvaz T."/>
            <person name="Ross M."/>
            <person name="Santibanez J."/>
            <person name="Aqrawi P."/>
            <person name="Gross S."/>
            <person name="Joshi V."/>
            <person name="Fowler G."/>
            <person name="Nazareth L."/>
            <person name="Reid J."/>
            <person name="Worley K."/>
            <person name="Petrosino J."/>
            <person name="Highlander S."/>
            <person name="Gibbs R."/>
        </authorList>
    </citation>
    <scope>NUCLEOTIDE SEQUENCE [LARGE SCALE GENOMIC DNA]</scope>
    <source>
        <strain evidence="2 3">ATCC 51191</strain>
    </source>
</reference>
<keyword evidence="3" id="KW-1185">Reference proteome</keyword>
<feature type="region of interest" description="Disordered" evidence="1">
    <location>
        <begin position="32"/>
        <end position="56"/>
    </location>
</feature>
<protein>
    <submittedName>
        <fullName evidence="2">Uncharacterized protein</fullName>
    </submittedName>
</protein>
<name>F9EL34_9FUSO</name>
<dbReference type="AlphaFoldDB" id="F9EL34"/>
<comment type="caution">
    <text evidence="2">The sequence shown here is derived from an EMBL/GenBank/DDBJ whole genome shotgun (WGS) entry which is preliminary data.</text>
</comment>
<dbReference type="HOGENOM" id="CLU_3007740_0_0_0"/>
<gene>
    <name evidence="2" type="ORF">HMPREF9094_0638</name>
</gene>
<dbReference type="Proteomes" id="UP000005392">
    <property type="component" value="Unassembled WGS sequence"/>
</dbReference>
<evidence type="ECO:0000313" key="2">
    <source>
        <dbReference type="EMBL" id="EGQ80329.1"/>
    </source>
</evidence>
<dbReference type="EMBL" id="AFQD01000098">
    <property type="protein sequence ID" value="EGQ80329.1"/>
    <property type="molecule type" value="Genomic_DNA"/>
</dbReference>
<proteinExistence type="predicted"/>
<evidence type="ECO:0000256" key="1">
    <source>
        <dbReference type="SAM" id="MobiDB-lite"/>
    </source>
</evidence>
<sequence length="56" mass="6956">MHFKNQKKYNNFFYIKNYKIIDENIKNILYNNSGKQKEGGEENESSYWFRKSRQEI</sequence>
<organism evidence="2 3">
    <name type="scientific">Fusobacterium animalis ATCC 51191</name>
    <dbReference type="NCBI Taxonomy" id="997347"/>
    <lineage>
        <taxon>Bacteria</taxon>
        <taxon>Fusobacteriati</taxon>
        <taxon>Fusobacteriota</taxon>
        <taxon>Fusobacteriia</taxon>
        <taxon>Fusobacteriales</taxon>
        <taxon>Fusobacteriaceae</taxon>
        <taxon>Fusobacterium</taxon>
    </lineage>
</organism>